<feature type="coiled-coil region" evidence="1">
    <location>
        <begin position="100"/>
        <end position="152"/>
    </location>
</feature>
<accession>A0ABQ2BGJ1</accession>
<evidence type="ECO:0000313" key="3">
    <source>
        <dbReference type="EMBL" id="GGI23651.1"/>
    </source>
</evidence>
<keyword evidence="2" id="KW-1133">Transmembrane helix</keyword>
<protein>
    <submittedName>
        <fullName evidence="3">Uncharacterized protein</fullName>
    </submittedName>
</protein>
<evidence type="ECO:0000313" key="4">
    <source>
        <dbReference type="Proteomes" id="UP000645390"/>
    </source>
</evidence>
<keyword evidence="4" id="KW-1185">Reference proteome</keyword>
<dbReference type="Proteomes" id="UP000645390">
    <property type="component" value="Unassembled WGS sequence"/>
</dbReference>
<gene>
    <name evidence="3" type="ORF">GCM10008119_08710</name>
</gene>
<name>A0ABQ2BGJ1_9SPHI</name>
<feature type="transmembrane region" description="Helical" evidence="2">
    <location>
        <begin position="12"/>
        <end position="33"/>
    </location>
</feature>
<dbReference type="EMBL" id="BMDJ01000002">
    <property type="protein sequence ID" value="GGI23651.1"/>
    <property type="molecule type" value="Genomic_DNA"/>
</dbReference>
<keyword evidence="2" id="KW-0472">Membrane</keyword>
<comment type="caution">
    <text evidence="3">The sequence shown here is derived from an EMBL/GenBank/DDBJ whole genome shotgun (WGS) entry which is preliminary data.</text>
</comment>
<sequence>MERNKKMSKAKLIELITFLIFIGFFIYFGISVINDYEDRITRRDQTIDSLQNENIKTYNFYSKKLDSIVTIDKKYSYVRGNKEVSIASIVKSANVWFNERERFKLERDAYKADLINANKDYNLLHEQYNQLVKNYNEAISKANSNIKGLNSTIDKYHPYKYQELDAFRSQIAKYYGIEYKVTKNVDSTVTIHLIGNSKIDTALSIYENLKHDKNFRIDKKKKTID</sequence>
<keyword evidence="2" id="KW-0812">Transmembrane</keyword>
<dbReference type="RefSeq" id="WP_188412037.1">
    <property type="nucleotide sequence ID" value="NZ_BMDJ01000002.1"/>
</dbReference>
<evidence type="ECO:0000256" key="2">
    <source>
        <dbReference type="SAM" id="Phobius"/>
    </source>
</evidence>
<evidence type="ECO:0000256" key="1">
    <source>
        <dbReference type="SAM" id="Coils"/>
    </source>
</evidence>
<keyword evidence="1" id="KW-0175">Coiled coil</keyword>
<organism evidence="3 4">
    <name type="scientific">Pedobacter mendelii</name>
    <dbReference type="NCBI Taxonomy" id="1908240"/>
    <lineage>
        <taxon>Bacteria</taxon>
        <taxon>Pseudomonadati</taxon>
        <taxon>Bacteroidota</taxon>
        <taxon>Sphingobacteriia</taxon>
        <taxon>Sphingobacteriales</taxon>
        <taxon>Sphingobacteriaceae</taxon>
        <taxon>Pedobacter</taxon>
    </lineage>
</organism>
<reference evidence="4" key="1">
    <citation type="journal article" date="2019" name="Int. J. Syst. Evol. Microbiol.">
        <title>The Global Catalogue of Microorganisms (GCM) 10K type strain sequencing project: providing services to taxonomists for standard genome sequencing and annotation.</title>
        <authorList>
            <consortium name="The Broad Institute Genomics Platform"/>
            <consortium name="The Broad Institute Genome Sequencing Center for Infectious Disease"/>
            <person name="Wu L."/>
            <person name="Ma J."/>
        </authorList>
    </citation>
    <scope>NUCLEOTIDE SEQUENCE [LARGE SCALE GENOMIC DNA]</scope>
    <source>
        <strain evidence="4">CCM 8939</strain>
    </source>
</reference>
<proteinExistence type="predicted"/>